<evidence type="ECO:0000256" key="12">
    <source>
        <dbReference type="RuleBase" id="RU368011"/>
    </source>
</evidence>
<evidence type="ECO:0000256" key="2">
    <source>
        <dbReference type="ARBA" id="ARBA00013690"/>
    </source>
</evidence>
<evidence type="ECO:0000256" key="8">
    <source>
        <dbReference type="ARBA" id="ARBA00023242"/>
    </source>
</evidence>
<keyword evidence="3 12" id="KW-0158">Chromosome</keyword>
<keyword evidence="9 12" id="KW-0131">Cell cycle</keyword>
<evidence type="ECO:0000256" key="4">
    <source>
        <dbReference type="ARBA" id="ARBA00022618"/>
    </source>
</evidence>
<comment type="function">
    <text evidence="11">Acts as a component of the essential kinetochore-associated NDC80 complex, which is required for chromosome segregation and spindle checkpoint activity. Required for kinetochore integrity and the organization of stable microtubule binding sites in the outer plate of the kinetochore. The NDC80 complex synergistically enhances the affinity of the SKA1 complex for microtubules and may allow the NDC80 complex to track depolymerizing microtubules.</text>
</comment>
<evidence type="ECO:0000256" key="5">
    <source>
        <dbReference type="ARBA" id="ARBA00022776"/>
    </source>
</evidence>
<proteinExistence type="inferred from homology"/>
<dbReference type="EMBL" id="JAGEUA010000003">
    <property type="protein sequence ID" value="KAL0993052.1"/>
    <property type="molecule type" value="Genomic_DNA"/>
</dbReference>
<dbReference type="PANTHER" id="PTHR22142">
    <property type="match status" value="1"/>
</dbReference>
<dbReference type="InterPro" id="IPR013252">
    <property type="entry name" value="Ndc80_Spc24"/>
</dbReference>
<keyword evidence="4 12" id="KW-0132">Cell division</keyword>
<name>A0ABD0X520_UMBPY</name>
<evidence type="ECO:0000313" key="14">
    <source>
        <dbReference type="EMBL" id="KAL0993052.1"/>
    </source>
</evidence>
<keyword evidence="8 12" id="KW-0539">Nucleus</keyword>
<dbReference type="Pfam" id="PF08286">
    <property type="entry name" value="Spc24"/>
    <property type="match status" value="1"/>
</dbReference>
<comment type="caution">
    <text evidence="14">The sequence shown here is derived from an EMBL/GenBank/DDBJ whole genome shotgun (WGS) entry which is preliminary data.</text>
</comment>
<keyword evidence="5 12" id="KW-0498">Mitosis</keyword>
<dbReference type="Proteomes" id="UP001557470">
    <property type="component" value="Unassembled WGS sequence"/>
</dbReference>
<dbReference type="GO" id="GO:0051301">
    <property type="term" value="P:cell division"/>
    <property type="evidence" value="ECO:0007669"/>
    <property type="project" value="UniProtKB-UniRule"/>
</dbReference>
<accession>A0ABD0X520</accession>
<dbReference type="GO" id="GO:0005634">
    <property type="term" value="C:nucleus"/>
    <property type="evidence" value="ECO:0007669"/>
    <property type="project" value="UniProtKB-SubCell"/>
</dbReference>
<dbReference type="GO" id="GO:0000776">
    <property type="term" value="C:kinetochore"/>
    <property type="evidence" value="ECO:0007669"/>
    <property type="project" value="UniProtKB-KW"/>
</dbReference>
<protein>
    <recommendedName>
        <fullName evidence="2 12">Kinetochore protein Spc24</fullName>
    </recommendedName>
</protein>
<evidence type="ECO:0000256" key="6">
    <source>
        <dbReference type="ARBA" id="ARBA00022838"/>
    </source>
</evidence>
<evidence type="ECO:0000256" key="11">
    <source>
        <dbReference type="ARBA" id="ARBA00045419"/>
    </source>
</evidence>
<organism evidence="14 15">
    <name type="scientific">Umbra pygmaea</name>
    <name type="common">Eastern mudminnow</name>
    <dbReference type="NCBI Taxonomy" id="75934"/>
    <lineage>
        <taxon>Eukaryota</taxon>
        <taxon>Metazoa</taxon>
        <taxon>Chordata</taxon>
        <taxon>Craniata</taxon>
        <taxon>Vertebrata</taxon>
        <taxon>Euteleostomi</taxon>
        <taxon>Actinopterygii</taxon>
        <taxon>Neopterygii</taxon>
        <taxon>Teleostei</taxon>
        <taxon>Protacanthopterygii</taxon>
        <taxon>Esociformes</taxon>
        <taxon>Umbridae</taxon>
        <taxon>Umbra</taxon>
    </lineage>
</organism>
<evidence type="ECO:0000256" key="1">
    <source>
        <dbReference type="ARBA" id="ARBA00007804"/>
    </source>
</evidence>
<dbReference type="SUPFAM" id="SSF57997">
    <property type="entry name" value="Tropomyosin"/>
    <property type="match status" value="1"/>
</dbReference>
<evidence type="ECO:0000256" key="7">
    <source>
        <dbReference type="ARBA" id="ARBA00023054"/>
    </source>
</evidence>
<keyword evidence="6 12" id="KW-0995">Kinetochore</keyword>
<evidence type="ECO:0000256" key="10">
    <source>
        <dbReference type="ARBA" id="ARBA00023328"/>
    </source>
</evidence>
<keyword evidence="15" id="KW-1185">Reference proteome</keyword>
<feature type="coiled-coil region" evidence="13">
    <location>
        <begin position="62"/>
        <end position="134"/>
    </location>
</feature>
<dbReference type="AlphaFoldDB" id="A0ABD0X520"/>
<dbReference type="Gene3D" id="3.30.160.570">
    <property type="entry name" value="Ncd80 complex, Spc24 subunit"/>
    <property type="match status" value="1"/>
</dbReference>
<comment type="subcellular location">
    <subcellularLocation>
        <location evidence="12">Nucleus</location>
    </subcellularLocation>
    <subcellularLocation>
        <location evidence="12">Chromosome</location>
        <location evidence="12">Centromere</location>
        <location evidence="12">Kinetochore</location>
    </subcellularLocation>
</comment>
<evidence type="ECO:0000313" key="15">
    <source>
        <dbReference type="Proteomes" id="UP001557470"/>
    </source>
</evidence>
<dbReference type="PANTHER" id="PTHR22142:SF2">
    <property type="entry name" value="KINETOCHORE PROTEIN SPC24"/>
    <property type="match status" value="1"/>
</dbReference>
<sequence length="200" mass="23116">MSQNSGFQDFMEMGESIINLLKTSKAVDKIQMLREKKQAAIDRHVETKKTMTQMLNDVVQCEEQVGQKLLDMEEQKRQAEGELDSLEQELNQCTARSQTMDSELQFLQRELESLRDSEQELQTLQQEVDEDTTEVIPSAIYVAQLYHKVTRIKWEYDTEPHILKGVHYGADLATPINIDTSTRAPSSVTNELWNFVSTEW</sequence>
<reference evidence="14 15" key="1">
    <citation type="submission" date="2024-06" db="EMBL/GenBank/DDBJ databases">
        <authorList>
            <person name="Pan Q."/>
            <person name="Wen M."/>
            <person name="Jouanno E."/>
            <person name="Zahm M."/>
            <person name="Klopp C."/>
            <person name="Cabau C."/>
            <person name="Louis A."/>
            <person name="Berthelot C."/>
            <person name="Parey E."/>
            <person name="Roest Crollius H."/>
            <person name="Montfort J."/>
            <person name="Robinson-Rechavi M."/>
            <person name="Bouchez O."/>
            <person name="Lampietro C."/>
            <person name="Lopez Roques C."/>
            <person name="Donnadieu C."/>
            <person name="Postlethwait J."/>
            <person name="Bobe J."/>
            <person name="Verreycken H."/>
            <person name="Guiguen Y."/>
        </authorList>
    </citation>
    <scope>NUCLEOTIDE SEQUENCE [LARGE SCALE GENOMIC DNA]</scope>
    <source>
        <strain evidence="14">Up_M1</strain>
        <tissue evidence="14">Testis</tissue>
    </source>
</reference>
<comment type="subunit">
    <text evidence="12">Component of the NDC80 complex.</text>
</comment>
<evidence type="ECO:0000256" key="9">
    <source>
        <dbReference type="ARBA" id="ARBA00023306"/>
    </source>
</evidence>
<keyword evidence="10 12" id="KW-0137">Centromere</keyword>
<comment type="similarity">
    <text evidence="1 12">Belongs to the SPC24 family.</text>
</comment>
<keyword evidence="7 13" id="KW-0175">Coiled coil</keyword>
<evidence type="ECO:0000256" key="13">
    <source>
        <dbReference type="SAM" id="Coils"/>
    </source>
</evidence>
<evidence type="ECO:0000256" key="3">
    <source>
        <dbReference type="ARBA" id="ARBA00022454"/>
    </source>
</evidence>
<gene>
    <name evidence="14" type="ORF">UPYG_G00102640</name>
</gene>